<dbReference type="PANTHER" id="PTHR42939:SF1">
    <property type="entry name" value="ABC TRANSPORTER ATP-BINDING PROTEIN ALBC-RELATED"/>
    <property type="match status" value="1"/>
</dbReference>
<dbReference type="RefSeq" id="WP_114400041.1">
    <property type="nucleotide sequence ID" value="NZ_QEIM01000176.1"/>
</dbReference>
<dbReference type="GO" id="GO:0016887">
    <property type="term" value="F:ATP hydrolysis activity"/>
    <property type="evidence" value="ECO:0007669"/>
    <property type="project" value="InterPro"/>
</dbReference>
<name>A0A368T1S1_9ACTN</name>
<feature type="domain" description="ABC transporter" evidence="4">
    <location>
        <begin position="1"/>
        <end position="221"/>
    </location>
</feature>
<keyword evidence="6" id="KW-1185">Reference proteome</keyword>
<dbReference type="SUPFAM" id="SSF52540">
    <property type="entry name" value="P-loop containing nucleoside triphosphate hydrolases"/>
    <property type="match status" value="1"/>
</dbReference>
<keyword evidence="2" id="KW-0547">Nucleotide-binding</keyword>
<evidence type="ECO:0000313" key="6">
    <source>
        <dbReference type="Proteomes" id="UP000253318"/>
    </source>
</evidence>
<evidence type="ECO:0000256" key="3">
    <source>
        <dbReference type="ARBA" id="ARBA00022840"/>
    </source>
</evidence>
<protein>
    <submittedName>
        <fullName evidence="5">ABC transporter</fullName>
    </submittedName>
</protein>
<dbReference type="EMBL" id="QEIN01000174">
    <property type="protein sequence ID" value="RCV54154.1"/>
    <property type="molecule type" value="Genomic_DNA"/>
</dbReference>
<reference evidence="5 6" key="1">
    <citation type="submission" date="2018-04" db="EMBL/GenBank/DDBJ databases">
        <title>Novel actinobacteria from marine sediment.</title>
        <authorList>
            <person name="Ng Z.Y."/>
            <person name="Tan G.Y.A."/>
        </authorList>
    </citation>
    <scope>NUCLEOTIDE SEQUENCE [LARGE SCALE GENOMIC DNA]</scope>
    <source>
        <strain evidence="5 6">TPS81</strain>
    </source>
</reference>
<keyword evidence="1" id="KW-0813">Transport</keyword>
<dbReference type="InterPro" id="IPR003439">
    <property type="entry name" value="ABC_transporter-like_ATP-bd"/>
</dbReference>
<dbReference type="PANTHER" id="PTHR42939">
    <property type="entry name" value="ABC TRANSPORTER ATP-BINDING PROTEIN ALBC-RELATED"/>
    <property type="match status" value="1"/>
</dbReference>
<keyword evidence="3" id="KW-0067">ATP-binding</keyword>
<comment type="caution">
    <text evidence="5">The sequence shown here is derived from an EMBL/GenBank/DDBJ whole genome shotgun (WGS) entry which is preliminary data.</text>
</comment>
<dbReference type="InterPro" id="IPR027417">
    <property type="entry name" value="P-loop_NTPase"/>
</dbReference>
<proteinExistence type="predicted"/>
<dbReference type="AlphaFoldDB" id="A0A368T1S1"/>
<gene>
    <name evidence="5" type="ORF">DEF24_19660</name>
</gene>
<dbReference type="GO" id="GO:0005524">
    <property type="term" value="F:ATP binding"/>
    <property type="evidence" value="ECO:0007669"/>
    <property type="project" value="UniProtKB-KW"/>
</dbReference>
<dbReference type="InterPro" id="IPR051782">
    <property type="entry name" value="ABC_Transporter_VariousFunc"/>
</dbReference>
<sequence>MHLHQVAKRYHRTGPWVVREVDLDIPPSSLVQLHGGNGRGKSTLLRLVAGLSTPTTGRVVGRPRTAYVPERFPPALPFTAEGYLRRLGRVHGLGHRESARRADRWVERLNLGAHARTPLHRLSKGTTQKVAVAQALMADPDLLVLDEAWTGLDQDARAVLDAAVRDRVAEGGSVVFVDHDPARLASSVTAAYEVVDGRLRPGTVPEPLEPAVLEPGPVVVEVAGPAGADEVPLPAALPGAPLREAAGRAVVRLTVAAADSDALLRAVLAARPPLHVRSVRPADDPARSAREDAR</sequence>
<evidence type="ECO:0000256" key="2">
    <source>
        <dbReference type="ARBA" id="ARBA00022741"/>
    </source>
</evidence>
<dbReference type="InterPro" id="IPR003593">
    <property type="entry name" value="AAA+_ATPase"/>
</dbReference>
<dbReference type="PROSITE" id="PS50893">
    <property type="entry name" value="ABC_TRANSPORTER_2"/>
    <property type="match status" value="1"/>
</dbReference>
<evidence type="ECO:0000259" key="4">
    <source>
        <dbReference type="PROSITE" id="PS50893"/>
    </source>
</evidence>
<dbReference type="OrthoDB" id="5182800at2"/>
<evidence type="ECO:0000313" key="5">
    <source>
        <dbReference type="EMBL" id="RCV54154.1"/>
    </source>
</evidence>
<dbReference type="Pfam" id="PF00005">
    <property type="entry name" value="ABC_tran"/>
    <property type="match status" value="1"/>
</dbReference>
<accession>A0A368T1S1</accession>
<dbReference type="Proteomes" id="UP000253318">
    <property type="component" value="Unassembled WGS sequence"/>
</dbReference>
<dbReference type="SMART" id="SM00382">
    <property type="entry name" value="AAA"/>
    <property type="match status" value="1"/>
</dbReference>
<dbReference type="Gene3D" id="3.40.50.300">
    <property type="entry name" value="P-loop containing nucleotide triphosphate hydrolases"/>
    <property type="match status" value="1"/>
</dbReference>
<evidence type="ECO:0000256" key="1">
    <source>
        <dbReference type="ARBA" id="ARBA00022448"/>
    </source>
</evidence>
<organism evidence="5 6">
    <name type="scientific">Marinitenerispora sediminis</name>
    <dbReference type="NCBI Taxonomy" id="1931232"/>
    <lineage>
        <taxon>Bacteria</taxon>
        <taxon>Bacillati</taxon>
        <taxon>Actinomycetota</taxon>
        <taxon>Actinomycetes</taxon>
        <taxon>Streptosporangiales</taxon>
        <taxon>Nocardiopsidaceae</taxon>
        <taxon>Marinitenerispora</taxon>
    </lineage>
</organism>